<evidence type="ECO:0000313" key="2">
    <source>
        <dbReference type="EMBL" id="AIE83516.1"/>
    </source>
</evidence>
<reference evidence="2 3" key="1">
    <citation type="journal article" date="2014" name="PLoS ONE">
        <title>The first complete genome sequence of the class fimbriimonadia in the phylum armatimonadetes.</title>
        <authorList>
            <person name="Hu Z.Y."/>
            <person name="Wang Y.Z."/>
            <person name="Im W.T."/>
            <person name="Wang S.Y."/>
            <person name="Zhao G.P."/>
            <person name="Zheng H.J."/>
            <person name="Quan Z.X."/>
        </authorList>
    </citation>
    <scope>NUCLEOTIDE SEQUENCE [LARGE SCALE GENOMIC DNA]</scope>
    <source>
        <strain evidence="2">Gsoil 348</strain>
    </source>
</reference>
<dbReference type="AlphaFoldDB" id="A0A068NJ31"/>
<dbReference type="KEGG" id="fgi:OP10G_0148"/>
<evidence type="ECO:0000256" key="1">
    <source>
        <dbReference type="SAM" id="MobiDB-lite"/>
    </source>
</evidence>
<dbReference type="HOGENOM" id="CLU_1978223_0_0_0"/>
<keyword evidence="3" id="KW-1185">Reference proteome</keyword>
<gene>
    <name evidence="2" type="ORF">OP10G_0148</name>
</gene>
<protein>
    <submittedName>
        <fullName evidence="2">Uncharacterized protein</fullName>
    </submittedName>
</protein>
<dbReference type="EMBL" id="CP007139">
    <property type="protein sequence ID" value="AIE83516.1"/>
    <property type="molecule type" value="Genomic_DNA"/>
</dbReference>
<evidence type="ECO:0000313" key="3">
    <source>
        <dbReference type="Proteomes" id="UP000027982"/>
    </source>
</evidence>
<feature type="region of interest" description="Disordered" evidence="1">
    <location>
        <begin position="24"/>
        <end position="44"/>
    </location>
</feature>
<organism evidence="2 3">
    <name type="scientific">Fimbriimonas ginsengisoli Gsoil 348</name>
    <dbReference type="NCBI Taxonomy" id="661478"/>
    <lineage>
        <taxon>Bacteria</taxon>
        <taxon>Bacillati</taxon>
        <taxon>Armatimonadota</taxon>
        <taxon>Fimbriimonadia</taxon>
        <taxon>Fimbriimonadales</taxon>
        <taxon>Fimbriimonadaceae</taxon>
        <taxon>Fimbriimonas</taxon>
    </lineage>
</organism>
<proteinExistence type="predicted"/>
<feature type="compositionally biased region" description="Basic and acidic residues" evidence="1">
    <location>
        <begin position="33"/>
        <end position="44"/>
    </location>
</feature>
<name>A0A068NJ31_FIMGI</name>
<dbReference type="STRING" id="661478.OP10G_0148"/>
<accession>A0A068NJ31</accession>
<dbReference type="Proteomes" id="UP000027982">
    <property type="component" value="Chromosome"/>
</dbReference>
<sequence length="126" mass="14803">MARGLCLACYERVTYAENAEQQRRNRKARRLAGKADKDAERARAYLREHPDKRRAYARKWVEKNQNKWPIGLTVWIKYAGFWCERTIAERLNNICVLVRLKGGTELKTGTRHGQLKRQCPVEIPYA</sequence>